<dbReference type="InterPro" id="IPR002912">
    <property type="entry name" value="ACT_dom"/>
</dbReference>
<dbReference type="AlphaFoldDB" id="A0A172RZ82"/>
<dbReference type="PANTHER" id="PTHR40099:SF1">
    <property type="entry name" value="ACETOLACTATE SYNTHASE, SMALL SUBUNIT"/>
    <property type="match status" value="1"/>
</dbReference>
<dbReference type="Pfam" id="PF19571">
    <property type="entry name" value="ACT_8"/>
    <property type="match status" value="1"/>
</dbReference>
<dbReference type="RefSeq" id="WP_066663587.1">
    <property type="nucleotide sequence ID" value="NZ_CP011402.1"/>
</dbReference>
<dbReference type="STRING" id="79604.AAY81_07860"/>
<dbReference type="PANTHER" id="PTHR40099">
    <property type="entry name" value="ACETOLACTATE SYNTHASE, SMALL SUBUNIT"/>
    <property type="match status" value="1"/>
</dbReference>
<protein>
    <submittedName>
        <fullName evidence="2">Uncharacterized conserved protein, contains tandem ACT domains</fullName>
    </submittedName>
</protein>
<proteinExistence type="predicted"/>
<keyword evidence="3" id="KW-1185">Reference proteome</keyword>
<dbReference type="Proteomes" id="UP000182975">
    <property type="component" value="Unassembled WGS sequence"/>
</dbReference>
<organism evidence="2 3">
    <name type="scientific">Denitrobacterium detoxificans</name>
    <dbReference type="NCBI Taxonomy" id="79604"/>
    <lineage>
        <taxon>Bacteria</taxon>
        <taxon>Bacillati</taxon>
        <taxon>Actinomycetota</taxon>
        <taxon>Coriobacteriia</taxon>
        <taxon>Eggerthellales</taxon>
        <taxon>Eggerthellaceae</taxon>
        <taxon>Denitrobacterium</taxon>
    </lineage>
</organism>
<dbReference type="EMBL" id="FOEC01000002">
    <property type="protein sequence ID" value="SEO50975.1"/>
    <property type="molecule type" value="Genomic_DNA"/>
</dbReference>
<gene>
    <name evidence="2" type="ORF">SAMN02910314_00392</name>
</gene>
<evidence type="ECO:0000313" key="2">
    <source>
        <dbReference type="EMBL" id="SEO50975.1"/>
    </source>
</evidence>
<dbReference type="InterPro" id="IPR045739">
    <property type="entry name" value="ACT_dom_pair"/>
</dbReference>
<dbReference type="Gene3D" id="3.30.2130.10">
    <property type="entry name" value="VC0802-like"/>
    <property type="match status" value="1"/>
</dbReference>
<name>A0A172RZ82_9ACTN</name>
<feature type="domain" description="ACT" evidence="1">
    <location>
        <begin position="70"/>
        <end position="142"/>
    </location>
</feature>
<sequence>MIDQLTVFLENSEGRLDALVRTLGAAGINMSALTIADTADYGLVRIICNEPERAADVLRENDFRALVTKVSAIEVPNHPGGLASLLDTLAKMGLNIEYGYCFSVNGDKAVDVLKIAGTKEAEQAAKALEEAGFKPLTQEDLL</sequence>
<evidence type="ECO:0000313" key="3">
    <source>
        <dbReference type="Proteomes" id="UP000182975"/>
    </source>
</evidence>
<reference evidence="3" key="1">
    <citation type="submission" date="2016-10" db="EMBL/GenBank/DDBJ databases">
        <authorList>
            <person name="Varghese N."/>
        </authorList>
    </citation>
    <scope>NUCLEOTIDE SEQUENCE [LARGE SCALE GENOMIC DNA]</scope>
    <source>
        <strain evidence="3">DSM 21843</strain>
    </source>
</reference>
<dbReference type="KEGG" id="ddt:AAY81_07860"/>
<dbReference type="SUPFAM" id="SSF55021">
    <property type="entry name" value="ACT-like"/>
    <property type="match status" value="2"/>
</dbReference>
<dbReference type="PATRIC" id="fig|79604.3.peg.1579"/>
<dbReference type="InterPro" id="IPR045865">
    <property type="entry name" value="ACT-like_dom_sf"/>
</dbReference>
<accession>A0A172RZ82</accession>
<dbReference type="PROSITE" id="PS51671">
    <property type="entry name" value="ACT"/>
    <property type="match status" value="1"/>
</dbReference>
<dbReference type="OrthoDB" id="9790662at2"/>
<evidence type="ECO:0000259" key="1">
    <source>
        <dbReference type="PROSITE" id="PS51671"/>
    </source>
</evidence>